<feature type="region of interest" description="Disordered" evidence="4">
    <location>
        <begin position="929"/>
        <end position="959"/>
    </location>
</feature>
<dbReference type="InterPro" id="IPR021772">
    <property type="entry name" value="WDR48/Bun107"/>
</dbReference>
<name>A0A0A1TNZ2_9HYPO</name>
<dbReference type="PROSITE" id="PS00678">
    <property type="entry name" value="WD_REPEATS_1"/>
    <property type="match status" value="1"/>
</dbReference>
<dbReference type="STRING" id="1531966.A0A0A1TNZ2"/>
<dbReference type="CDD" id="cd17041">
    <property type="entry name" value="Ubl_WDR48"/>
    <property type="match status" value="1"/>
</dbReference>
<evidence type="ECO:0000313" key="5">
    <source>
        <dbReference type="EMBL" id="CEJ92377.1"/>
    </source>
</evidence>
<dbReference type="OrthoDB" id="2421129at2759"/>
<feature type="compositionally biased region" description="Basic and acidic residues" evidence="4">
    <location>
        <begin position="706"/>
        <end position="724"/>
    </location>
</feature>
<evidence type="ECO:0000256" key="1">
    <source>
        <dbReference type="ARBA" id="ARBA00022574"/>
    </source>
</evidence>
<dbReference type="CDD" id="cd00200">
    <property type="entry name" value="WD40"/>
    <property type="match status" value="1"/>
</dbReference>
<feature type="repeat" description="WD" evidence="3">
    <location>
        <begin position="22"/>
        <end position="63"/>
    </location>
</feature>
<reference evidence="5 6" key="1">
    <citation type="journal article" date="2015" name="Genome Announc.">
        <title>Draft Genome Sequence and Gene Annotation of the Entomopathogenic Fungus Verticillium hemipterigenum.</title>
        <authorList>
            <person name="Horn F."/>
            <person name="Habel A."/>
            <person name="Scharf D.H."/>
            <person name="Dworschak J."/>
            <person name="Brakhage A.A."/>
            <person name="Guthke R."/>
            <person name="Hertweck C."/>
            <person name="Linde J."/>
        </authorList>
    </citation>
    <scope>NUCLEOTIDE SEQUENCE [LARGE SCALE GENOMIC DNA]</scope>
</reference>
<keyword evidence="6" id="KW-1185">Reference proteome</keyword>
<dbReference type="PANTHER" id="PTHR19862">
    <property type="entry name" value="WD REPEAT-CONTAINING PROTEIN 48"/>
    <property type="match status" value="1"/>
</dbReference>
<dbReference type="InterPro" id="IPR051246">
    <property type="entry name" value="WDR48"/>
</dbReference>
<feature type="compositionally biased region" description="Low complexity" evidence="4">
    <location>
        <begin position="939"/>
        <end position="959"/>
    </location>
</feature>
<dbReference type="SUPFAM" id="SSF50978">
    <property type="entry name" value="WD40 repeat-like"/>
    <property type="match status" value="1"/>
</dbReference>
<organism evidence="5 6">
    <name type="scientific">[Torrubiella] hemipterigena</name>
    <dbReference type="NCBI Taxonomy" id="1531966"/>
    <lineage>
        <taxon>Eukaryota</taxon>
        <taxon>Fungi</taxon>
        <taxon>Dikarya</taxon>
        <taxon>Ascomycota</taxon>
        <taxon>Pezizomycotina</taxon>
        <taxon>Sordariomycetes</taxon>
        <taxon>Hypocreomycetidae</taxon>
        <taxon>Hypocreales</taxon>
        <taxon>Clavicipitaceae</taxon>
        <taxon>Clavicipitaceae incertae sedis</taxon>
        <taxon>'Torrubiella' clade</taxon>
    </lineage>
</organism>
<dbReference type="Pfam" id="PF00400">
    <property type="entry name" value="WD40"/>
    <property type="match status" value="4"/>
</dbReference>
<dbReference type="GO" id="GO:0000724">
    <property type="term" value="P:double-strand break repair via homologous recombination"/>
    <property type="evidence" value="ECO:0007669"/>
    <property type="project" value="TreeGrafter"/>
</dbReference>
<feature type="repeat" description="WD" evidence="3">
    <location>
        <begin position="212"/>
        <end position="253"/>
    </location>
</feature>
<dbReference type="SMART" id="SM00320">
    <property type="entry name" value="WD40"/>
    <property type="match status" value="6"/>
</dbReference>
<sequence>MAVTKKARQRISYVLDNGKSTKGGHGLGVNGLAVDAANNILYSGGRDGIVCAWDIQAASGDGTNSTKATHTLRAQTGAHTNWINDITLVENNSAVVSASSDLAVKVWRPNSEEQGNQAVKIGQHADYIKCVASSRIDKTAPWVASGALDRKICLWDLNGGGKTLEIDVTGEEIPEKGSVYALGLGRNLLACGGPEKTVRLYDPRTGSKVSKLMGHIANIRSILIDDNDDTVLSASADKTIKLWSVRGGRCMYTFTMHDDSVWNLFSDDPTLGIFYSSDRSGMIAKTDVRGGIDDIDNGLSLAVAQEHVGICRVVAANGQIWAATDRSSINAWADVDTGADVQLPQPYRHHRQASLASNKSVPTSYPTLAMKKKDINPQSVLKISNMATLTSRSTFDASIAAVNEPGSRKGSVVAMDSAEPEILPVHQMPDDTIEGQFGLLKHKLLNDRRRVLTLDTAGDVLMWDLLQCKPIQSFGKQHMEDIEVQVNTQESVAPWCSIDVSSGNLTVVLEPFNCFDGEVYADELQLDEAIEFKEDQRISLGKWVLRYLFANLIDEEIKRDEAHRKQINDEIERKITAAGGSKNMSLELAPPVFDDDNATTPTGNGTGELLSPGIAIGLASPGLPEQSNPLNGSNDISTTGIAPIEGAKPAETEGKTSTDLSDKDKGKEKDKAAEGGKTGGFGKKFRMSFSSKKLGRSVAPPVPEKTAVEEKAIESESSSNHEKEVDDSFYGIIQKIRNEYERNVADRPTQLVETGVTPSLPADTPVLKIPPGTQIMIQEETSGGSSTIYQGSVETIGKDADVIEQKAPMWLGAVLLQNQVPFKEPAKISFVLHPMDGLPAVATDGNNRLNANRMLRVRKILAYVLERIDGPGEPDDQPDDPESLLELQCNSITLKPRMNLATLRTQIWKGGNDIVMYYKLKEGARSLRPLPLVPPAPPAEEAAPGAATSTTGTATTPAQ</sequence>
<dbReference type="PANTHER" id="PTHR19862:SF14">
    <property type="entry name" value="WD REPEAT-CONTAINING PROTEIN 48"/>
    <property type="match status" value="1"/>
</dbReference>
<dbReference type="EMBL" id="CDHN01000004">
    <property type="protein sequence ID" value="CEJ92377.1"/>
    <property type="molecule type" value="Genomic_DNA"/>
</dbReference>
<dbReference type="PROSITE" id="PS50294">
    <property type="entry name" value="WD_REPEATS_REGION"/>
    <property type="match status" value="2"/>
</dbReference>
<dbReference type="HOGENOM" id="CLU_002197_0_0_1"/>
<dbReference type="Gene3D" id="2.130.10.10">
    <property type="entry name" value="YVTN repeat-like/Quinoprotein amine dehydrogenase"/>
    <property type="match status" value="2"/>
</dbReference>
<evidence type="ECO:0000313" key="6">
    <source>
        <dbReference type="Proteomes" id="UP000039046"/>
    </source>
</evidence>
<dbReference type="InterPro" id="IPR001680">
    <property type="entry name" value="WD40_rpt"/>
</dbReference>
<dbReference type="Pfam" id="PF11816">
    <property type="entry name" value="DUF3337"/>
    <property type="match status" value="1"/>
</dbReference>
<feature type="repeat" description="WD" evidence="3">
    <location>
        <begin position="76"/>
        <end position="117"/>
    </location>
</feature>
<keyword evidence="1 3" id="KW-0853">WD repeat</keyword>
<gene>
    <name evidence="5" type="ORF">VHEMI08032</name>
</gene>
<evidence type="ECO:0000256" key="2">
    <source>
        <dbReference type="ARBA" id="ARBA00022737"/>
    </source>
</evidence>
<keyword evidence="2" id="KW-0677">Repeat</keyword>
<proteinExistence type="predicted"/>
<dbReference type="PROSITE" id="PS50082">
    <property type="entry name" value="WD_REPEATS_2"/>
    <property type="match status" value="3"/>
</dbReference>
<dbReference type="InterPro" id="IPR036322">
    <property type="entry name" value="WD40_repeat_dom_sf"/>
</dbReference>
<accession>A0A0A1TNZ2</accession>
<dbReference type="Proteomes" id="UP000039046">
    <property type="component" value="Unassembled WGS sequence"/>
</dbReference>
<protein>
    <submittedName>
        <fullName evidence="5">Uncharacterized protein</fullName>
    </submittedName>
</protein>
<evidence type="ECO:0000256" key="4">
    <source>
        <dbReference type="SAM" id="MobiDB-lite"/>
    </source>
</evidence>
<dbReference type="GO" id="GO:0043130">
    <property type="term" value="F:ubiquitin binding"/>
    <property type="evidence" value="ECO:0007669"/>
    <property type="project" value="TreeGrafter"/>
</dbReference>
<dbReference type="InterPro" id="IPR019775">
    <property type="entry name" value="WD40_repeat_CS"/>
</dbReference>
<dbReference type="InterPro" id="IPR015943">
    <property type="entry name" value="WD40/YVTN_repeat-like_dom_sf"/>
</dbReference>
<feature type="region of interest" description="Disordered" evidence="4">
    <location>
        <begin position="586"/>
        <end position="724"/>
    </location>
</feature>
<dbReference type="AlphaFoldDB" id="A0A0A1TNZ2"/>
<evidence type="ECO:0000256" key="3">
    <source>
        <dbReference type="PROSITE-ProRule" id="PRU00221"/>
    </source>
</evidence>
<feature type="compositionally biased region" description="Basic and acidic residues" evidence="4">
    <location>
        <begin position="648"/>
        <end position="674"/>
    </location>
</feature>
<feature type="compositionally biased region" description="Polar residues" evidence="4">
    <location>
        <begin position="625"/>
        <end position="640"/>
    </location>
</feature>